<protein>
    <submittedName>
        <fullName evidence="1">Uncharacterized protein</fullName>
    </submittedName>
</protein>
<proteinExistence type="predicted"/>
<name>A0ACC2LC24_PERAE</name>
<dbReference type="Proteomes" id="UP001234297">
    <property type="component" value="Chromosome 7"/>
</dbReference>
<evidence type="ECO:0000313" key="2">
    <source>
        <dbReference type="Proteomes" id="UP001234297"/>
    </source>
</evidence>
<reference evidence="1 2" key="1">
    <citation type="journal article" date="2022" name="Hortic Res">
        <title>A haplotype resolved chromosomal level avocado genome allows analysis of novel avocado genes.</title>
        <authorList>
            <person name="Nath O."/>
            <person name="Fletcher S.J."/>
            <person name="Hayward A."/>
            <person name="Shaw L.M."/>
            <person name="Masouleh A.K."/>
            <person name="Furtado A."/>
            <person name="Henry R.J."/>
            <person name="Mitter N."/>
        </authorList>
    </citation>
    <scope>NUCLEOTIDE SEQUENCE [LARGE SCALE GENOMIC DNA]</scope>
    <source>
        <strain evidence="2">cv. Hass</strain>
    </source>
</reference>
<gene>
    <name evidence="1" type="ORF">MRB53_023966</name>
</gene>
<accession>A0ACC2LC24</accession>
<dbReference type="EMBL" id="CM056815">
    <property type="protein sequence ID" value="KAJ8630643.1"/>
    <property type="molecule type" value="Genomic_DNA"/>
</dbReference>
<evidence type="ECO:0000313" key="1">
    <source>
        <dbReference type="EMBL" id="KAJ8630643.1"/>
    </source>
</evidence>
<organism evidence="1 2">
    <name type="scientific">Persea americana</name>
    <name type="common">Avocado</name>
    <dbReference type="NCBI Taxonomy" id="3435"/>
    <lineage>
        <taxon>Eukaryota</taxon>
        <taxon>Viridiplantae</taxon>
        <taxon>Streptophyta</taxon>
        <taxon>Embryophyta</taxon>
        <taxon>Tracheophyta</taxon>
        <taxon>Spermatophyta</taxon>
        <taxon>Magnoliopsida</taxon>
        <taxon>Magnoliidae</taxon>
        <taxon>Laurales</taxon>
        <taxon>Lauraceae</taxon>
        <taxon>Persea</taxon>
    </lineage>
</organism>
<comment type="caution">
    <text evidence="1">The sequence shown here is derived from an EMBL/GenBank/DDBJ whole genome shotgun (WGS) entry which is preliminary data.</text>
</comment>
<keyword evidence="2" id="KW-1185">Reference proteome</keyword>
<sequence>MVTSLASTKHMLGEYGFQGLFLQFMEEPNPSSRPSSASRPSSSSTFFRYFYCRFCRCFRCFCSCYCCRSLP</sequence>